<name>D9Q253_ACIS3</name>
<dbReference type="InterPro" id="IPR007374">
    <property type="entry name" value="ASCH_domain"/>
</dbReference>
<organism evidence="2 3">
    <name type="scientific">Acidilobus saccharovorans (strain DSM 16705 / JCM 18335 / VKM B-2471 / 345-15)</name>
    <dbReference type="NCBI Taxonomy" id="666510"/>
    <lineage>
        <taxon>Archaea</taxon>
        <taxon>Thermoproteota</taxon>
        <taxon>Thermoprotei</taxon>
        <taxon>Acidilobales</taxon>
        <taxon>Acidilobaceae</taxon>
        <taxon>Acidilobus</taxon>
    </lineage>
</organism>
<dbReference type="EMBL" id="CP001742">
    <property type="protein sequence ID" value="ADL19391.1"/>
    <property type="molecule type" value="Genomic_DNA"/>
</dbReference>
<keyword evidence="3" id="KW-1185">Reference proteome</keyword>
<dbReference type="InterPro" id="IPR015947">
    <property type="entry name" value="PUA-like_sf"/>
</dbReference>
<dbReference type="SMART" id="SM01022">
    <property type="entry name" value="ASCH"/>
    <property type="match status" value="1"/>
</dbReference>
<dbReference type="SUPFAM" id="SSF88697">
    <property type="entry name" value="PUA domain-like"/>
    <property type="match status" value="1"/>
</dbReference>
<evidence type="ECO:0000259" key="1">
    <source>
        <dbReference type="SMART" id="SM01022"/>
    </source>
</evidence>
<dbReference type="eggNOG" id="arCOG00398">
    <property type="taxonomic scope" value="Archaea"/>
</dbReference>
<gene>
    <name evidence="2" type="ordered locus">ASAC_0986</name>
</gene>
<dbReference type="InParanoid" id="D9Q253"/>
<dbReference type="Gene3D" id="2.30.130.30">
    <property type="entry name" value="Hypothetical protein"/>
    <property type="match status" value="1"/>
</dbReference>
<protein>
    <recommendedName>
        <fullName evidence="1">ASCH domain-containing protein</fullName>
    </recommendedName>
</protein>
<dbReference type="KEGG" id="asc:ASAC_0986"/>
<proteinExistence type="predicted"/>
<dbReference type="STRING" id="666510.ASAC_0986"/>
<dbReference type="CDD" id="cd06552">
    <property type="entry name" value="ASCH_yqfb_like"/>
    <property type="match status" value="1"/>
</dbReference>
<dbReference type="Proteomes" id="UP000000346">
    <property type="component" value="Chromosome"/>
</dbReference>
<accession>D9Q253</accession>
<dbReference type="HOGENOM" id="CLU_148441_0_0_2"/>
<dbReference type="AlphaFoldDB" id="D9Q253"/>
<evidence type="ECO:0000313" key="3">
    <source>
        <dbReference type="Proteomes" id="UP000000346"/>
    </source>
</evidence>
<dbReference type="PANTHER" id="PTHR42250">
    <property type="entry name" value="ASCH DOMAIN-CONTAINING PROTEIN"/>
    <property type="match status" value="1"/>
</dbReference>
<dbReference type="PANTHER" id="PTHR42250:SF1">
    <property type="entry name" value="ASCH DOMAIN-CONTAINING PROTEIN"/>
    <property type="match status" value="1"/>
</dbReference>
<dbReference type="Pfam" id="PF04266">
    <property type="entry name" value="ASCH"/>
    <property type="match status" value="1"/>
</dbReference>
<reference evidence="2 3" key="1">
    <citation type="journal article" date="2010" name="Appl. Environ. Microbiol.">
        <title>The genome sequence of the crenarchaeon Acidilobus saccharovorans supports a new order, Acidilobales, and suggests an important ecological role in terrestrial acidic hot springs.</title>
        <authorList>
            <person name="Mardanov A.V."/>
            <person name="Svetlitchnyi V.A."/>
            <person name="Beletsky A.V."/>
            <person name="Prokofeva M.I."/>
            <person name="Bonch-Osmolovskaya E.A."/>
            <person name="Ravin N.V."/>
            <person name="Skryabin K.G."/>
        </authorList>
    </citation>
    <scope>NUCLEOTIDE SEQUENCE [LARGE SCALE GENOMIC DNA]</scope>
    <source>
        <strain evidence="3">DSM 16705 / JCM 18335 / VKM B-2471 / 345-15</strain>
    </source>
</reference>
<feature type="domain" description="ASCH" evidence="1">
    <location>
        <begin position="8"/>
        <end position="106"/>
    </location>
</feature>
<sequence>MARSLSMLTVKKKYLKLILSGRKTSTIRLGNLQVRGRYLKVVSSGRPVAVVRVEEVIHKKVKDLTDEDAELDGFSGLAELFRELRSIYGDFMLEDDITIIRFSLVRAIEGSEAGGNHGAPRGRISTRGVDVNRTSLQSQIKRAERR</sequence>
<evidence type="ECO:0000313" key="2">
    <source>
        <dbReference type="EMBL" id="ADL19391.1"/>
    </source>
</evidence>